<dbReference type="InterPro" id="IPR013201">
    <property type="entry name" value="Prot_inhib_I29"/>
</dbReference>
<evidence type="ECO:0000256" key="4">
    <source>
        <dbReference type="ARBA" id="ARBA00022807"/>
    </source>
</evidence>
<keyword evidence="2" id="KW-0645">Protease</keyword>
<evidence type="ECO:0000256" key="5">
    <source>
        <dbReference type="ARBA" id="ARBA00023157"/>
    </source>
</evidence>
<evidence type="ECO:0000256" key="2">
    <source>
        <dbReference type="ARBA" id="ARBA00022670"/>
    </source>
</evidence>
<keyword evidence="3" id="KW-0378">Hydrolase</keyword>
<dbReference type="OrthoDB" id="10253408at2759"/>
<keyword evidence="4" id="KW-0788">Thiol protease</keyword>
<dbReference type="AlphaFoldDB" id="T1FNC9"/>
<dbReference type="CTD" id="20210326"/>
<dbReference type="InterPro" id="IPR039417">
    <property type="entry name" value="Peptidase_C1A_papain-like"/>
</dbReference>
<comment type="similarity">
    <text evidence="1">Belongs to the peptidase C1 family.</text>
</comment>
<dbReference type="InParanoid" id="T1FNC9"/>
<dbReference type="EMBL" id="KB097144">
    <property type="protein sequence ID" value="ESN98564.1"/>
    <property type="molecule type" value="Genomic_DNA"/>
</dbReference>
<dbReference type="Gene3D" id="3.90.70.10">
    <property type="entry name" value="Cysteine proteinases"/>
    <property type="match status" value="1"/>
</dbReference>
<evidence type="ECO:0000259" key="6">
    <source>
        <dbReference type="SMART" id="SM00645"/>
    </source>
</evidence>
<sequence>MVRSEESKISHVPVSDRSQDEISADFNLDLENEWADFKLKYRRAYNSAGDEKVRRSIFENNLKKIKSHNVLYKKGIKKYSMRVNEFADMTFEEFAAKKTCFKRRPNNPSDPIPPATTYLTSLSPLMDLPDHVNWTEKGYVTPVKSQGSNCGSCYAFSTTGSIEGQHFRKTGKLVSLSEQQLVDCSSKYGNEGCNGGLMNQSMVYVQENGGIDTEESYPYVGQDQQCKFNEKTIGATVSGLVQLPYGDEEKLKEAVATVGPISVGMDAGHDSFMFYFGGIFDEPKCSSVNLNHGVLLVGYGTLEGVDYWLVKNSWGTFWGDEGYVYMSRGKKNQCGIASAASYPLV</sequence>
<evidence type="ECO:0000256" key="3">
    <source>
        <dbReference type="ARBA" id="ARBA00022801"/>
    </source>
</evidence>
<dbReference type="InterPro" id="IPR038765">
    <property type="entry name" value="Papain-like_cys_pep_sf"/>
</dbReference>
<gene>
    <name evidence="9" type="primary">20210326</name>
    <name evidence="8" type="ORF">HELRODRAFT_185843</name>
</gene>
<evidence type="ECO:0000256" key="1">
    <source>
        <dbReference type="ARBA" id="ARBA00008455"/>
    </source>
</evidence>
<dbReference type="SMART" id="SM00848">
    <property type="entry name" value="Inhibitor_I29"/>
    <property type="match status" value="1"/>
</dbReference>
<evidence type="ECO:0000313" key="8">
    <source>
        <dbReference type="EMBL" id="ESN98564.1"/>
    </source>
</evidence>
<evidence type="ECO:0000313" key="9">
    <source>
        <dbReference type="EnsemblMetazoa" id="HelroP185843"/>
    </source>
</evidence>
<dbReference type="InterPro" id="IPR025660">
    <property type="entry name" value="Pept_his_AS"/>
</dbReference>
<accession>T1FNC9</accession>
<reference evidence="9" key="3">
    <citation type="submission" date="2015-06" db="UniProtKB">
        <authorList>
            <consortium name="EnsemblMetazoa"/>
        </authorList>
    </citation>
    <scope>IDENTIFICATION</scope>
</reference>
<dbReference type="Proteomes" id="UP000015101">
    <property type="component" value="Unassembled WGS sequence"/>
</dbReference>
<dbReference type="RefSeq" id="XP_009023500.1">
    <property type="nucleotide sequence ID" value="XM_009025252.1"/>
</dbReference>
<protein>
    <recommendedName>
        <fullName evidence="11">Cathepsin L</fullName>
    </recommendedName>
</protein>
<reference evidence="8 10" key="2">
    <citation type="journal article" date="2013" name="Nature">
        <title>Insights into bilaterian evolution from three spiralian genomes.</title>
        <authorList>
            <person name="Simakov O."/>
            <person name="Marletaz F."/>
            <person name="Cho S.J."/>
            <person name="Edsinger-Gonzales E."/>
            <person name="Havlak P."/>
            <person name="Hellsten U."/>
            <person name="Kuo D.H."/>
            <person name="Larsson T."/>
            <person name="Lv J."/>
            <person name="Arendt D."/>
            <person name="Savage R."/>
            <person name="Osoegawa K."/>
            <person name="de Jong P."/>
            <person name="Grimwood J."/>
            <person name="Chapman J.A."/>
            <person name="Shapiro H."/>
            <person name="Aerts A."/>
            <person name="Otillar R.P."/>
            <person name="Terry A.Y."/>
            <person name="Boore J.L."/>
            <person name="Grigoriev I.V."/>
            <person name="Lindberg D.R."/>
            <person name="Seaver E.C."/>
            <person name="Weisblat D.A."/>
            <person name="Putnam N.H."/>
            <person name="Rokhsar D.S."/>
        </authorList>
    </citation>
    <scope>NUCLEOTIDE SEQUENCE</scope>
</reference>
<dbReference type="KEGG" id="hro:HELRODRAFT_185843"/>
<dbReference type="SUPFAM" id="SSF54001">
    <property type="entry name" value="Cysteine proteinases"/>
    <property type="match status" value="1"/>
</dbReference>
<proteinExistence type="inferred from homology"/>
<dbReference type="Pfam" id="PF00112">
    <property type="entry name" value="Peptidase_C1"/>
    <property type="match status" value="1"/>
</dbReference>
<dbReference type="CDD" id="cd02248">
    <property type="entry name" value="Peptidase_C1A"/>
    <property type="match status" value="1"/>
</dbReference>
<keyword evidence="5" id="KW-1015">Disulfide bond</keyword>
<feature type="domain" description="Cathepsin propeptide inhibitor" evidence="7">
    <location>
        <begin position="34"/>
        <end position="94"/>
    </location>
</feature>
<evidence type="ECO:0000259" key="7">
    <source>
        <dbReference type="SMART" id="SM00848"/>
    </source>
</evidence>
<dbReference type="GO" id="GO:0005764">
    <property type="term" value="C:lysosome"/>
    <property type="evidence" value="ECO:0000318"/>
    <property type="project" value="GO_Central"/>
</dbReference>
<dbReference type="InterPro" id="IPR025661">
    <property type="entry name" value="Pept_asp_AS"/>
</dbReference>
<name>T1FNC9_HELRO</name>
<dbReference type="PRINTS" id="PR00705">
    <property type="entry name" value="PAPAIN"/>
</dbReference>
<dbReference type="GO" id="GO:0005615">
    <property type="term" value="C:extracellular space"/>
    <property type="evidence" value="ECO:0000318"/>
    <property type="project" value="GO_Central"/>
</dbReference>
<dbReference type="GO" id="GO:2001235">
    <property type="term" value="P:positive regulation of apoptotic signaling pathway"/>
    <property type="evidence" value="ECO:0000318"/>
    <property type="project" value="GO_Central"/>
</dbReference>
<reference evidence="10" key="1">
    <citation type="submission" date="2012-12" db="EMBL/GenBank/DDBJ databases">
        <authorList>
            <person name="Hellsten U."/>
            <person name="Grimwood J."/>
            <person name="Chapman J.A."/>
            <person name="Shapiro H."/>
            <person name="Aerts A."/>
            <person name="Otillar R.P."/>
            <person name="Terry A.Y."/>
            <person name="Boore J.L."/>
            <person name="Simakov O."/>
            <person name="Marletaz F."/>
            <person name="Cho S.-J."/>
            <person name="Edsinger-Gonzales E."/>
            <person name="Havlak P."/>
            <person name="Kuo D.-H."/>
            <person name="Larsson T."/>
            <person name="Lv J."/>
            <person name="Arendt D."/>
            <person name="Savage R."/>
            <person name="Osoegawa K."/>
            <person name="de Jong P."/>
            <person name="Lindberg D.R."/>
            <person name="Seaver E.C."/>
            <person name="Weisblat D.A."/>
            <person name="Putnam N.H."/>
            <person name="Grigoriev I.V."/>
            <person name="Rokhsar D.S."/>
        </authorList>
    </citation>
    <scope>NUCLEOTIDE SEQUENCE</scope>
</reference>
<dbReference type="GO" id="GO:0008656">
    <property type="term" value="F:cysteine-type endopeptidase activator activity involved in apoptotic process"/>
    <property type="evidence" value="ECO:0000318"/>
    <property type="project" value="GO_Central"/>
</dbReference>
<dbReference type="OMA" id="HEFNEMR"/>
<dbReference type="GeneID" id="20210326"/>
<dbReference type="GO" id="GO:0051603">
    <property type="term" value="P:proteolysis involved in protein catabolic process"/>
    <property type="evidence" value="ECO:0000318"/>
    <property type="project" value="GO_Central"/>
</dbReference>
<dbReference type="GO" id="GO:0006955">
    <property type="term" value="P:immune response"/>
    <property type="evidence" value="ECO:0000318"/>
    <property type="project" value="GO_Central"/>
</dbReference>
<dbReference type="InterPro" id="IPR000668">
    <property type="entry name" value="Peptidase_C1A_C"/>
</dbReference>
<dbReference type="InterPro" id="IPR013128">
    <property type="entry name" value="Peptidase_C1A"/>
</dbReference>
<dbReference type="SMART" id="SM00645">
    <property type="entry name" value="Pept_C1"/>
    <property type="match status" value="1"/>
</dbReference>
<evidence type="ECO:0008006" key="11">
    <source>
        <dbReference type="Google" id="ProtNLM"/>
    </source>
</evidence>
<evidence type="ECO:0000313" key="10">
    <source>
        <dbReference type="Proteomes" id="UP000015101"/>
    </source>
</evidence>
<dbReference type="Pfam" id="PF08246">
    <property type="entry name" value="Inhibitor_I29"/>
    <property type="match status" value="1"/>
</dbReference>
<dbReference type="EMBL" id="AMQM01005916">
    <property type="status" value="NOT_ANNOTATED_CDS"/>
    <property type="molecule type" value="Genomic_DNA"/>
</dbReference>
<feature type="domain" description="Peptidase C1A papain C-terminal" evidence="6">
    <location>
        <begin position="128"/>
        <end position="344"/>
    </location>
</feature>
<dbReference type="GO" id="GO:0004197">
    <property type="term" value="F:cysteine-type endopeptidase activity"/>
    <property type="evidence" value="ECO:0000318"/>
    <property type="project" value="GO_Central"/>
</dbReference>
<dbReference type="HOGENOM" id="CLU_012184_1_2_1"/>
<dbReference type="STRING" id="6412.T1FNC9"/>
<organism evidence="9 10">
    <name type="scientific">Helobdella robusta</name>
    <name type="common">Californian leech</name>
    <dbReference type="NCBI Taxonomy" id="6412"/>
    <lineage>
        <taxon>Eukaryota</taxon>
        <taxon>Metazoa</taxon>
        <taxon>Spiralia</taxon>
        <taxon>Lophotrochozoa</taxon>
        <taxon>Annelida</taxon>
        <taxon>Clitellata</taxon>
        <taxon>Hirudinea</taxon>
        <taxon>Rhynchobdellida</taxon>
        <taxon>Glossiphoniidae</taxon>
        <taxon>Helobdella</taxon>
    </lineage>
</organism>
<dbReference type="EnsemblMetazoa" id="HelroT185843">
    <property type="protein sequence ID" value="HelroP185843"/>
    <property type="gene ID" value="HelroG185843"/>
</dbReference>
<dbReference type="PANTHER" id="PTHR12411">
    <property type="entry name" value="CYSTEINE PROTEASE FAMILY C1-RELATED"/>
    <property type="match status" value="1"/>
</dbReference>
<dbReference type="PROSITE" id="PS00639">
    <property type="entry name" value="THIOL_PROTEASE_HIS"/>
    <property type="match status" value="1"/>
</dbReference>
<keyword evidence="10" id="KW-1185">Reference proteome</keyword>
<dbReference type="FunFam" id="3.90.70.10:FF:000006">
    <property type="entry name" value="Cathepsin S"/>
    <property type="match status" value="1"/>
</dbReference>
<dbReference type="PROSITE" id="PS00640">
    <property type="entry name" value="THIOL_PROTEASE_ASN"/>
    <property type="match status" value="1"/>
</dbReference>
<dbReference type="eggNOG" id="KOG1543">
    <property type="taxonomic scope" value="Eukaryota"/>
</dbReference>